<reference evidence="2" key="1">
    <citation type="submission" date="2021-01" db="EMBL/GenBank/DDBJ databases">
        <authorList>
            <person name="Corre E."/>
            <person name="Pelletier E."/>
            <person name="Niang G."/>
            <person name="Scheremetjew M."/>
            <person name="Finn R."/>
            <person name="Kale V."/>
            <person name="Holt S."/>
            <person name="Cochrane G."/>
            <person name="Meng A."/>
            <person name="Brown T."/>
            <person name="Cohen L."/>
        </authorList>
    </citation>
    <scope>NUCLEOTIDE SEQUENCE</scope>
    <source>
        <strain evidence="2">CCMP3328</strain>
    </source>
</reference>
<dbReference type="EMBL" id="HBEF01017331">
    <property type="protein sequence ID" value="CAD8338637.1"/>
    <property type="molecule type" value="Transcribed_RNA"/>
</dbReference>
<organism evidence="2">
    <name type="scientific">Craspedostauros australis</name>
    <dbReference type="NCBI Taxonomy" id="1486917"/>
    <lineage>
        <taxon>Eukaryota</taxon>
        <taxon>Sar</taxon>
        <taxon>Stramenopiles</taxon>
        <taxon>Ochrophyta</taxon>
        <taxon>Bacillariophyta</taxon>
        <taxon>Bacillariophyceae</taxon>
        <taxon>Bacillariophycidae</taxon>
        <taxon>Naviculales</taxon>
        <taxon>Naviculaceae</taxon>
        <taxon>Craspedostauros</taxon>
    </lineage>
</organism>
<accession>A0A7R9ZNY6</accession>
<feature type="region of interest" description="Disordered" evidence="1">
    <location>
        <begin position="1"/>
        <end position="29"/>
    </location>
</feature>
<evidence type="ECO:0000313" key="2">
    <source>
        <dbReference type="EMBL" id="CAD8338637.1"/>
    </source>
</evidence>
<proteinExistence type="predicted"/>
<gene>
    <name evidence="2" type="ORF">CAUS1442_LOCUS10770</name>
</gene>
<evidence type="ECO:0000256" key="1">
    <source>
        <dbReference type="SAM" id="MobiDB-lite"/>
    </source>
</evidence>
<sequence>MPTDRPSSSPSRSQAPSTMPSTMPTTTPGLEVGCLEGPGNVASTFNTISDQVFCNESDGACADFVDAVEGLPGNGDRMIKSIFGCNDDDTPGIVAIGEAQARFDKIKNDRDITELLVKTVAKGTRLFTGSEDPLREACGTDCCTDSGYCDTFPPGVMTVSENSCMEGALCGRMVPDTIIIESCVGDEACGSLGGFNSIPHPDVKIGYWVIGPKACHGSFSCCSLGLNIFGNVRIKSGACDGDDACYFLGRRNSQGDTTSPIVADITIGENACHGEYACQRAHARTSFMGIKIEGSLLIEQGACDGESACEDVAHNETIANDIVIKERACGGASSCQECLRQYDCGGGDTMTYTISGAGDCPGPDPGACSLSN</sequence>
<protein>
    <submittedName>
        <fullName evidence="2">Uncharacterized protein</fullName>
    </submittedName>
</protein>
<dbReference type="AlphaFoldDB" id="A0A7R9ZNY6"/>
<name>A0A7R9ZNY6_9STRA</name>
<feature type="compositionally biased region" description="Low complexity" evidence="1">
    <location>
        <begin position="1"/>
        <end position="28"/>
    </location>
</feature>